<keyword evidence="4" id="KW-0159">Chromosome partition</keyword>
<evidence type="ECO:0000256" key="3">
    <source>
        <dbReference type="ARBA" id="ARBA00022801"/>
    </source>
</evidence>
<organism evidence="6 7">
    <name type="scientific">Vittaforma corneae (strain ATCC 50505)</name>
    <name type="common">Microsporidian parasite</name>
    <name type="synonym">Nosema corneum</name>
    <dbReference type="NCBI Taxonomy" id="993615"/>
    <lineage>
        <taxon>Eukaryota</taxon>
        <taxon>Fungi</taxon>
        <taxon>Fungi incertae sedis</taxon>
        <taxon>Microsporidia</taxon>
        <taxon>Nosematidae</taxon>
        <taxon>Vittaforma</taxon>
    </lineage>
</organism>
<dbReference type="GO" id="GO:0072686">
    <property type="term" value="C:mitotic spindle"/>
    <property type="evidence" value="ECO:0007669"/>
    <property type="project" value="TreeGrafter"/>
</dbReference>
<dbReference type="GeneID" id="19882745"/>
<reference evidence="7" key="1">
    <citation type="submission" date="2011-05" db="EMBL/GenBank/DDBJ databases">
        <title>The genome sequence of Vittaforma corneae strain ATCC 50505.</title>
        <authorList>
            <consortium name="The Broad Institute Genome Sequencing Platform"/>
            <person name="Cuomo C."/>
            <person name="Didier E."/>
            <person name="Bowers L."/>
            <person name="Young S.K."/>
            <person name="Zeng Q."/>
            <person name="Gargeya S."/>
            <person name="Fitzgerald M."/>
            <person name="Haas B."/>
            <person name="Abouelleil A."/>
            <person name="Alvarado L."/>
            <person name="Arachchi H.M."/>
            <person name="Berlin A."/>
            <person name="Chapman S.B."/>
            <person name="Gearin G."/>
            <person name="Goldberg J."/>
            <person name="Griggs A."/>
            <person name="Gujja S."/>
            <person name="Hansen M."/>
            <person name="Heiman D."/>
            <person name="Howarth C."/>
            <person name="Larimer J."/>
            <person name="Lui A."/>
            <person name="MacDonald P.J.P."/>
            <person name="McCowen C."/>
            <person name="Montmayeur A."/>
            <person name="Murphy C."/>
            <person name="Neiman D."/>
            <person name="Pearson M."/>
            <person name="Priest M."/>
            <person name="Roberts A."/>
            <person name="Saif S."/>
            <person name="Shea T."/>
            <person name="Sisk P."/>
            <person name="Stolte C."/>
            <person name="Sykes S."/>
            <person name="Wortman J."/>
            <person name="Nusbaum C."/>
            <person name="Birren B."/>
        </authorList>
    </citation>
    <scope>NUCLEOTIDE SEQUENCE [LARGE SCALE GENOMIC DNA]</scope>
    <source>
        <strain evidence="7">ATCC 50505</strain>
    </source>
</reference>
<evidence type="ECO:0000256" key="4">
    <source>
        <dbReference type="ARBA" id="ARBA00022829"/>
    </source>
</evidence>
<sequence>MVVTKASENENNLDVGSMNDSTRSTFYSIQSGTPPIESTGVLSSIFARILSGKILNGNFVVVWNDFGGYSRLEDVSKKIAGNLRLAISMVNEGRLRDARAELLSLVESSSVQGKLIIYNHLAYIHFLFLEFHESIFYLDLFLEIACGYDWEFGFNCKLLLERHAGVPSLTPFVTVEFPLDKVEPTIGNIGVDVISRNFENKLLVRQILSTSFQRISLYSKVYCTKEYLAQFFKTFRKLVPGFAIIFIFHHNDKLYIYNVLKAVSLDHPRECSDGCYLSIYWKDVVDEFENVMAENQKVLSMNAVTAEDKKYWWSTRIRLDQSLGELIRKLRSRINNNINDCKEGVSGIETEDGIKNKKDAANEETDGDNSSRLLLILEDSVAFFPFEAVFDKPAMRILTQDFSFHTSVSDIKSIFYLLDPANNLQNTRSTIFEYLDSKNFDKDFLKGVIGRSLDPEEMRLLYKNELFMYFGHGTGKKHFDVPSITPKLLFLFGCSSCKLIHIQNFKSNGFCLRHLKKKRILLGNLWDVTDKDLDKLTLAFLEDFFEGKDVLESIFVNRNVCKLKFLNSAALVVYGIVPRNFKIESK</sequence>
<dbReference type="InterPro" id="IPR030397">
    <property type="entry name" value="SEPARIN_core_dom"/>
</dbReference>
<dbReference type="Pfam" id="PF03568">
    <property type="entry name" value="Separin_C"/>
    <property type="match status" value="1"/>
</dbReference>
<dbReference type="EMBL" id="JH370154">
    <property type="protein sequence ID" value="ELA40946.1"/>
    <property type="molecule type" value="Genomic_DNA"/>
</dbReference>
<dbReference type="GO" id="GO:0006508">
    <property type="term" value="P:proteolysis"/>
    <property type="evidence" value="ECO:0007669"/>
    <property type="project" value="InterPro"/>
</dbReference>
<evidence type="ECO:0000313" key="7">
    <source>
        <dbReference type="Proteomes" id="UP000011082"/>
    </source>
</evidence>
<dbReference type="GO" id="GO:0051307">
    <property type="term" value="P:meiotic chromosome separation"/>
    <property type="evidence" value="ECO:0007669"/>
    <property type="project" value="TreeGrafter"/>
</dbReference>
<dbReference type="Proteomes" id="UP000011082">
    <property type="component" value="Unassembled WGS sequence"/>
</dbReference>
<dbReference type="EC" id="3.4.22.49" evidence="2"/>
<accession>L2GJA5</accession>
<evidence type="ECO:0000259" key="5">
    <source>
        <dbReference type="PROSITE" id="PS51700"/>
    </source>
</evidence>
<evidence type="ECO:0000256" key="1">
    <source>
        <dbReference type="ARBA" id="ARBA00000451"/>
    </source>
</evidence>
<keyword evidence="3" id="KW-0378">Hydrolase</keyword>
<dbReference type="RefSeq" id="XP_007605480.1">
    <property type="nucleotide sequence ID" value="XM_007605418.1"/>
</dbReference>
<feature type="domain" description="Peptidase C50" evidence="5">
    <location>
        <begin position="411"/>
        <end position="505"/>
    </location>
</feature>
<evidence type="ECO:0000256" key="2">
    <source>
        <dbReference type="ARBA" id="ARBA00012489"/>
    </source>
</evidence>
<evidence type="ECO:0000313" key="6">
    <source>
        <dbReference type="EMBL" id="ELA40946.1"/>
    </source>
</evidence>
<protein>
    <recommendedName>
        <fullName evidence="2">separase</fullName>
        <ecNumber evidence="2">3.4.22.49</ecNumber>
    </recommendedName>
</protein>
<dbReference type="PANTHER" id="PTHR12792">
    <property type="entry name" value="EXTRA SPINDLE POLES 1-RELATED"/>
    <property type="match status" value="1"/>
</dbReference>
<dbReference type="GO" id="GO:0005737">
    <property type="term" value="C:cytoplasm"/>
    <property type="evidence" value="ECO:0007669"/>
    <property type="project" value="TreeGrafter"/>
</dbReference>
<dbReference type="PROSITE" id="PS51700">
    <property type="entry name" value="SEPARIN"/>
    <property type="match status" value="1"/>
</dbReference>
<dbReference type="GO" id="GO:0004197">
    <property type="term" value="F:cysteine-type endopeptidase activity"/>
    <property type="evidence" value="ECO:0007669"/>
    <property type="project" value="InterPro"/>
</dbReference>
<dbReference type="PANTHER" id="PTHR12792:SF0">
    <property type="entry name" value="SEPARIN"/>
    <property type="match status" value="1"/>
</dbReference>
<proteinExistence type="predicted"/>
<dbReference type="HOGENOM" id="CLU_465552_0_0_1"/>
<dbReference type="OrthoDB" id="10255632at2759"/>
<dbReference type="GO" id="GO:0005634">
    <property type="term" value="C:nucleus"/>
    <property type="evidence" value="ECO:0007669"/>
    <property type="project" value="InterPro"/>
</dbReference>
<dbReference type="STRING" id="993615.L2GJA5"/>
<dbReference type="InterPro" id="IPR005314">
    <property type="entry name" value="Peptidase_C50"/>
</dbReference>
<dbReference type="AlphaFoldDB" id="L2GJA5"/>
<keyword evidence="7" id="KW-1185">Reference proteome</keyword>
<name>L2GJA5_VITCO</name>
<comment type="catalytic activity">
    <reaction evidence="1">
        <text>All bonds known to be hydrolyzed by this endopeptidase have arginine in P1 and an acidic residue in P4. P6 is often occupied by an acidic residue or by a hydroxy-amino-acid residue, the phosphorylation of which enhances cleavage.</text>
        <dbReference type="EC" id="3.4.22.49"/>
    </reaction>
</comment>
<dbReference type="InParanoid" id="L2GJA5"/>
<gene>
    <name evidence="6" type="ORF">VICG_02035</name>
</gene>
<dbReference type="VEuPathDB" id="MicrosporidiaDB:VICG_02035"/>